<dbReference type="Proteomes" id="UP000612055">
    <property type="component" value="Unassembled WGS sequence"/>
</dbReference>
<feature type="compositionally biased region" description="Gly residues" evidence="1">
    <location>
        <begin position="298"/>
        <end position="313"/>
    </location>
</feature>
<feature type="region of interest" description="Disordered" evidence="1">
    <location>
        <begin position="623"/>
        <end position="642"/>
    </location>
</feature>
<name>A0A835XQY5_9CHLO</name>
<feature type="compositionally biased region" description="Polar residues" evidence="1">
    <location>
        <begin position="202"/>
        <end position="213"/>
    </location>
</feature>
<evidence type="ECO:0000256" key="1">
    <source>
        <dbReference type="SAM" id="MobiDB-lite"/>
    </source>
</evidence>
<feature type="compositionally biased region" description="Gly residues" evidence="1">
    <location>
        <begin position="175"/>
        <end position="184"/>
    </location>
</feature>
<gene>
    <name evidence="2" type="ORF">HYH03_013249</name>
</gene>
<feature type="compositionally biased region" description="Gly residues" evidence="1">
    <location>
        <begin position="235"/>
        <end position="244"/>
    </location>
</feature>
<feature type="compositionally biased region" description="Low complexity" evidence="1">
    <location>
        <begin position="632"/>
        <end position="642"/>
    </location>
</feature>
<feature type="compositionally biased region" description="Low complexity" evidence="1">
    <location>
        <begin position="224"/>
        <end position="234"/>
    </location>
</feature>
<accession>A0A835XQY5</accession>
<dbReference type="AlphaFoldDB" id="A0A835XQY5"/>
<dbReference type="OrthoDB" id="544719at2759"/>
<protein>
    <submittedName>
        <fullName evidence="2">Uncharacterized protein</fullName>
    </submittedName>
</protein>
<evidence type="ECO:0000313" key="3">
    <source>
        <dbReference type="Proteomes" id="UP000612055"/>
    </source>
</evidence>
<feature type="region of interest" description="Disordered" evidence="1">
    <location>
        <begin position="171"/>
        <end position="249"/>
    </location>
</feature>
<evidence type="ECO:0000313" key="2">
    <source>
        <dbReference type="EMBL" id="KAG2488099.1"/>
    </source>
</evidence>
<feature type="region of interest" description="Disordered" evidence="1">
    <location>
        <begin position="293"/>
        <end position="318"/>
    </location>
</feature>
<proteinExistence type="predicted"/>
<keyword evidence="3" id="KW-1185">Reference proteome</keyword>
<reference evidence="2" key="1">
    <citation type="journal article" date="2020" name="bioRxiv">
        <title>Comparative genomics of Chlamydomonas.</title>
        <authorList>
            <person name="Craig R.J."/>
            <person name="Hasan A.R."/>
            <person name="Ness R.W."/>
            <person name="Keightley P.D."/>
        </authorList>
    </citation>
    <scope>NUCLEOTIDE SEQUENCE</scope>
    <source>
        <strain evidence="2">CCAP 11/70</strain>
    </source>
</reference>
<organism evidence="2 3">
    <name type="scientific">Edaphochlamys debaryana</name>
    <dbReference type="NCBI Taxonomy" id="47281"/>
    <lineage>
        <taxon>Eukaryota</taxon>
        <taxon>Viridiplantae</taxon>
        <taxon>Chlorophyta</taxon>
        <taxon>core chlorophytes</taxon>
        <taxon>Chlorophyceae</taxon>
        <taxon>CS clade</taxon>
        <taxon>Chlamydomonadales</taxon>
        <taxon>Chlamydomonadales incertae sedis</taxon>
        <taxon>Edaphochlamys</taxon>
    </lineage>
</organism>
<comment type="caution">
    <text evidence="2">The sequence shown here is derived from an EMBL/GenBank/DDBJ whole genome shotgun (WGS) entry which is preliminary data.</text>
</comment>
<dbReference type="EMBL" id="JAEHOE010000087">
    <property type="protein sequence ID" value="KAG2488099.1"/>
    <property type="molecule type" value="Genomic_DNA"/>
</dbReference>
<sequence length="1269" mass="128249">MQGNAVSGYMPSYAAPGGAYGGHQPGAPPNVPIEVDAVPPVPQELLPPPEADARGQLCCVQLPVGAASPSASAWCPVSNLVAVALTPEPGSSVAQILVLEPSNPEDCTTLELPATGPHDCVTHLEWSWPGQRRALLGATASGRVVVWTQPSQQGQDDQVYPRVVDDWHGQLLMDVGGGGAGPGGPADSQGGIKQEPGGRPAGTSSTGNPSLSGLSGPADIKPEPGTTAATDPDGAGAGTAGIGSGSDAAGEPGSVAGAAGGAAALAGVCWLRQPSAGRVWCTSLLAMKRLDAASSGSAGPGQAPGGPPFGSGGQQPENFDSLFAEESLAPGWVPHWARPSQLTAAVLTAGGDLTILWSLASKLPNQLAWFKSRPLRLPPPPDLADGMASALTAAGPDAGPGAVGAAGAAAAPRVACASMCATHDGALAAAVVYGNQRDAVHMYDVRGNPTLGGQPLAAAAAAVAAAAAAGREVPPVTAAHRTKLQLDPGWAARHCRLTLSAGATKRAYVLAQPLAADGAAGSATAAAAAAGPATVIAYSDQPVADGGWRRERHSAPLDLHCAAAGAAAAAAAAAGAGAAAGPAAAVSVSVDGSKVAAAVGGGVYVMDSETMTLLAAQAPAELASCDPSNSQPPTANGLAAGAPAPPPLTTSLAAAACLSANSCCLATAARIGPAQDPTAGSTAAAGAKFGLPDVAAADGAASSVVLLIRTLPDVVPPSPGSTAAAAAAAAAAGGGGGASFASVEDVIACNMDTMRLAWGMLHRLSLWDVAERLRQCWLAGRTEHVATSLSQLDVLLYGHEEISIRSSMATGVSRAKLEVLRRIPHPRAALLAADLLAAARVVQYSQALALLYSQADVLNHPETKALAAHMVWFVFEVLTLMLAGLRLWSLEYAQAGQDGTAGPGNGAAGPDGGSGGPDMIPLIRLYPDHVLYKYMQMALLPAGSTQQAAKGADGRQGTVTLHPAVQELLGGPTEAASNHGRLKTLMLVMVNLQKRQATLLQSHVQGLLALQKGQQQNGGAPPGPTPGLLPGAPMVHVTAADEHSAKSHELPRVFLAQVAHGLFQGPFHYHFARCKGLILTPNLSQLLRGEDVGRALQSLLGGPLTRETYMERYRCLGLQGQLVDPRDAPYAAARRLWMSFRAPAPAPELHSHVLTQHVSSRQRLRWRRQRAAALALGSSAPLWANANGVPVDCLTSAPLPPGTSWSLEGAEAATATAQMGPGVGAAGARRGLPPLMAALQRAWVSCAPPIEMGSGWKRARLGLEMDMEY</sequence>